<dbReference type="OrthoDB" id="549883at2759"/>
<dbReference type="EMBL" id="KK915137">
    <property type="protein sequence ID" value="KDP24130.1"/>
    <property type="molecule type" value="Genomic_DNA"/>
</dbReference>
<feature type="region of interest" description="Disordered" evidence="1">
    <location>
        <begin position="222"/>
        <end position="355"/>
    </location>
</feature>
<feature type="compositionally biased region" description="Pro residues" evidence="1">
    <location>
        <begin position="332"/>
        <end position="342"/>
    </location>
</feature>
<dbReference type="STRING" id="180498.A0A067JVX1"/>
<dbReference type="PANTHER" id="PTHR31805">
    <property type="entry name" value="RECEPTOR-LIKE KINASE, PUTATIVE (DUF1421)-RELATED"/>
    <property type="match status" value="1"/>
</dbReference>
<organism evidence="3 4">
    <name type="scientific">Jatropha curcas</name>
    <name type="common">Barbados nut</name>
    <dbReference type="NCBI Taxonomy" id="180498"/>
    <lineage>
        <taxon>Eukaryota</taxon>
        <taxon>Viridiplantae</taxon>
        <taxon>Streptophyta</taxon>
        <taxon>Embryophyta</taxon>
        <taxon>Tracheophyta</taxon>
        <taxon>Spermatophyta</taxon>
        <taxon>Magnoliopsida</taxon>
        <taxon>eudicotyledons</taxon>
        <taxon>Gunneridae</taxon>
        <taxon>Pentapetalae</taxon>
        <taxon>rosids</taxon>
        <taxon>fabids</taxon>
        <taxon>Malpighiales</taxon>
        <taxon>Euphorbiaceae</taxon>
        <taxon>Crotonoideae</taxon>
        <taxon>Jatropheae</taxon>
        <taxon>Jatropha</taxon>
    </lineage>
</organism>
<dbReference type="KEGG" id="jcu:105646938"/>
<keyword evidence="4" id="KW-1185">Reference proteome</keyword>
<dbReference type="AlphaFoldDB" id="A0A067JVX1"/>
<name>A0A067JVX1_JATCU</name>
<dbReference type="InterPro" id="IPR010820">
    <property type="entry name" value="DUF1421"/>
</dbReference>
<evidence type="ECO:0000256" key="1">
    <source>
        <dbReference type="SAM" id="MobiDB-lite"/>
    </source>
</evidence>
<feature type="compositionally biased region" description="Low complexity" evidence="1">
    <location>
        <begin position="295"/>
        <end position="331"/>
    </location>
</feature>
<feature type="compositionally biased region" description="Polar residues" evidence="1">
    <location>
        <begin position="29"/>
        <end position="50"/>
    </location>
</feature>
<proteinExistence type="predicted"/>
<evidence type="ECO:0000313" key="4">
    <source>
        <dbReference type="Proteomes" id="UP000027138"/>
    </source>
</evidence>
<dbReference type="PANTHER" id="PTHR31805:SF16">
    <property type="entry name" value="FORMIN-LIKE PROTEIN (DUF1421)"/>
    <property type="match status" value="1"/>
</dbReference>
<feature type="compositionally biased region" description="Pro residues" evidence="1">
    <location>
        <begin position="224"/>
        <end position="234"/>
    </location>
</feature>
<evidence type="ECO:0000313" key="3">
    <source>
        <dbReference type="EMBL" id="KDP24130.1"/>
    </source>
</evidence>
<dbReference type="Proteomes" id="UP000027138">
    <property type="component" value="Unassembled WGS sequence"/>
</dbReference>
<dbReference type="Pfam" id="PF07223">
    <property type="entry name" value="DUF1421"/>
    <property type="match status" value="1"/>
</dbReference>
<accession>A0A067JVX1</accession>
<feature type="compositionally biased region" description="Basic and acidic residues" evidence="1">
    <location>
        <begin position="185"/>
        <end position="204"/>
    </location>
</feature>
<gene>
    <name evidence="3" type="ORF">JCGZ_25787</name>
</gene>
<feature type="compositionally biased region" description="Polar residues" evidence="1">
    <location>
        <begin position="244"/>
        <end position="280"/>
    </location>
</feature>
<reference evidence="3 4" key="1">
    <citation type="journal article" date="2014" name="PLoS ONE">
        <title>Global Analysis of Gene Expression Profiles in Physic Nut (Jatropha curcas L.) Seedlings Exposed to Salt Stress.</title>
        <authorList>
            <person name="Zhang L."/>
            <person name="Zhang C."/>
            <person name="Wu P."/>
            <person name="Chen Y."/>
            <person name="Li M."/>
            <person name="Jiang H."/>
            <person name="Wu G."/>
        </authorList>
    </citation>
    <scope>NUCLEOTIDE SEQUENCE [LARGE SCALE GENOMIC DNA]</scope>
    <source>
        <strain evidence="4">cv. GZQX0401</strain>
        <tissue evidence="3">Young leaves</tissue>
    </source>
</reference>
<feature type="compositionally biased region" description="Polar residues" evidence="1">
    <location>
        <begin position="175"/>
        <end position="184"/>
    </location>
</feature>
<sequence>MASGSSGRANSGSKGFDFGSDDILCSYEDYTNQDSSNGTHSDPVIGSNSSKDFHKGRMARSSVFPANSYSQPEDSFSQDMISFFEKSMKKHTDNVMRFLEGVSSRLSQLELYCYNLDKSIGEMRSDLVRDHGEADAKLKSLGKHIQEVHRSVQILRDKQELAETQKELAKLQLAQKESASSNHSQSEEKASSPASDPKKADNSPEMHNQQLALALPHQVVPQQQPAPVPPPTQAPPQNVTQQQSYYLPSTQLPNPPAQTQHPQSQYLSSDPQYRTHQMQDISRVAPQPAQPQINQTPVGQQFTQYQQQWPQQLPQQVQAQQQPQIRPSSPTVYPPSYPPPGQPANSAPPETMPNSMPMQVSYAAVPQPLPSRAEMPYGYGAGRQVPQQPPPQQIKATYGTQTGDGYATAGPPALPPGSAYMMYDSSEGGRTHHPPQPSHFPQAGYPPGSLSLQNSQPAAGANVLARNPNHSHLVRNHPYNELIEKLVNMGFRMDHVIGVIQRMEESGQPVDFNAVLDRLNVHNGSSQRGWSG</sequence>
<feature type="region of interest" description="Disordered" evidence="1">
    <location>
        <begin position="29"/>
        <end position="53"/>
    </location>
</feature>
<feature type="domain" description="DUF1421" evidence="2">
    <location>
        <begin position="479"/>
        <end position="523"/>
    </location>
</feature>
<protein>
    <recommendedName>
        <fullName evidence="2">DUF1421 domain-containing protein</fullName>
    </recommendedName>
</protein>
<feature type="region of interest" description="Disordered" evidence="1">
    <location>
        <begin position="172"/>
        <end position="205"/>
    </location>
</feature>
<evidence type="ECO:0000259" key="2">
    <source>
        <dbReference type="Pfam" id="PF07223"/>
    </source>
</evidence>